<evidence type="ECO:0000313" key="22">
    <source>
        <dbReference type="EnsemblMetazoa" id="G5019.4:cds"/>
    </source>
</evidence>
<dbReference type="SMART" id="SM00468">
    <property type="entry name" value="PreSET"/>
    <property type="match status" value="1"/>
</dbReference>
<evidence type="ECO:0000256" key="1">
    <source>
        <dbReference type="ARBA" id="ARBA00004123"/>
    </source>
</evidence>
<keyword evidence="14" id="KW-0804">Transcription</keyword>
<dbReference type="InterPro" id="IPR001739">
    <property type="entry name" value="Methyl_CpG_DNA-bd"/>
</dbReference>
<comment type="subcellular location">
    <subcellularLocation>
        <location evidence="2">Chromosome</location>
    </subcellularLocation>
    <subcellularLocation>
        <location evidence="1">Nucleus</location>
    </subcellularLocation>
</comment>
<dbReference type="CDD" id="cd21181">
    <property type="entry name" value="Tudor_SETDB1_rpt2"/>
    <property type="match status" value="1"/>
</dbReference>
<organism evidence="22 23">
    <name type="scientific">Magallana gigas</name>
    <name type="common">Pacific oyster</name>
    <name type="synonym">Crassostrea gigas</name>
    <dbReference type="NCBI Taxonomy" id="29159"/>
    <lineage>
        <taxon>Eukaryota</taxon>
        <taxon>Metazoa</taxon>
        <taxon>Spiralia</taxon>
        <taxon>Lophotrochozoa</taxon>
        <taxon>Mollusca</taxon>
        <taxon>Bivalvia</taxon>
        <taxon>Autobranchia</taxon>
        <taxon>Pteriomorphia</taxon>
        <taxon>Ostreida</taxon>
        <taxon>Ostreoidea</taxon>
        <taxon>Ostreidae</taxon>
        <taxon>Magallana</taxon>
    </lineage>
</organism>
<protein>
    <recommendedName>
        <fullName evidence="24">Histone-lysine N-methyltransferase SETDB1</fullName>
    </recommendedName>
</protein>
<dbReference type="InterPro" id="IPR051516">
    <property type="entry name" value="SETDB_methyltransferase"/>
</dbReference>
<feature type="domain" description="Pre-SET" evidence="19">
    <location>
        <begin position="799"/>
        <end position="870"/>
    </location>
</feature>
<feature type="compositionally biased region" description="Low complexity" evidence="17">
    <location>
        <begin position="548"/>
        <end position="559"/>
    </location>
</feature>
<keyword evidence="9" id="KW-0677">Repeat</keyword>
<dbReference type="SMART" id="SM00333">
    <property type="entry name" value="TUDOR"/>
    <property type="match status" value="2"/>
</dbReference>
<dbReference type="GO" id="GO:0003677">
    <property type="term" value="F:DNA binding"/>
    <property type="evidence" value="ECO:0007669"/>
    <property type="project" value="InterPro"/>
</dbReference>
<feature type="compositionally biased region" description="Acidic residues" evidence="17">
    <location>
        <begin position="1089"/>
        <end position="1099"/>
    </location>
</feature>
<evidence type="ECO:0000256" key="4">
    <source>
        <dbReference type="ARBA" id="ARBA00022491"/>
    </source>
</evidence>
<dbReference type="CDD" id="cd20384">
    <property type="entry name" value="Tudor_ZGPAT"/>
    <property type="match status" value="1"/>
</dbReference>
<keyword evidence="23" id="KW-1185">Reference proteome</keyword>
<dbReference type="Pfam" id="PF18359">
    <property type="entry name" value="Tudor_5"/>
    <property type="match status" value="1"/>
</dbReference>
<evidence type="ECO:0000256" key="5">
    <source>
        <dbReference type="ARBA" id="ARBA00022603"/>
    </source>
</evidence>
<dbReference type="AlphaFoldDB" id="A0A8W8NEZ0"/>
<dbReference type="Pfam" id="PF00856">
    <property type="entry name" value="SET"/>
    <property type="match status" value="1"/>
</dbReference>
<dbReference type="Pfam" id="PF05033">
    <property type="entry name" value="Pre-SET"/>
    <property type="match status" value="1"/>
</dbReference>
<dbReference type="CDD" id="cd01395">
    <property type="entry name" value="HMT_MBD"/>
    <property type="match status" value="1"/>
</dbReference>
<evidence type="ECO:0000256" key="12">
    <source>
        <dbReference type="ARBA" id="ARBA00023015"/>
    </source>
</evidence>
<keyword evidence="5" id="KW-0489">Methyltransferase</keyword>
<keyword evidence="15" id="KW-0539">Nucleus</keyword>
<dbReference type="InterPro" id="IPR002999">
    <property type="entry name" value="Tudor"/>
</dbReference>
<dbReference type="GO" id="GO:0008270">
    <property type="term" value="F:zinc ion binding"/>
    <property type="evidence" value="ECO:0007669"/>
    <property type="project" value="InterPro"/>
</dbReference>
<dbReference type="SMART" id="SM00391">
    <property type="entry name" value="MBD"/>
    <property type="match status" value="1"/>
</dbReference>
<evidence type="ECO:0000256" key="6">
    <source>
        <dbReference type="ARBA" id="ARBA00022679"/>
    </source>
</evidence>
<dbReference type="InterPro" id="IPR041292">
    <property type="entry name" value="Tudor_4"/>
</dbReference>
<dbReference type="GO" id="GO:0046974">
    <property type="term" value="F:histone H3K9 methyltransferase activity"/>
    <property type="evidence" value="ECO:0007669"/>
    <property type="project" value="TreeGrafter"/>
</dbReference>
<feature type="domain" description="MBD" evidence="21">
    <location>
        <begin position="669"/>
        <end position="737"/>
    </location>
</feature>
<feature type="compositionally biased region" description="Polar residues" evidence="17">
    <location>
        <begin position="511"/>
        <end position="532"/>
    </location>
</feature>
<evidence type="ECO:0008006" key="24">
    <source>
        <dbReference type="Google" id="ProtNLM"/>
    </source>
</evidence>
<evidence type="ECO:0000259" key="20">
    <source>
        <dbReference type="PROSITE" id="PS50868"/>
    </source>
</evidence>
<evidence type="ECO:0000256" key="2">
    <source>
        <dbReference type="ARBA" id="ARBA00004286"/>
    </source>
</evidence>
<dbReference type="InterPro" id="IPR001214">
    <property type="entry name" value="SET_dom"/>
</dbReference>
<evidence type="ECO:0000256" key="13">
    <source>
        <dbReference type="ARBA" id="ARBA00023054"/>
    </source>
</evidence>
<feature type="region of interest" description="Disordered" evidence="17">
    <location>
        <begin position="1134"/>
        <end position="1167"/>
    </location>
</feature>
<dbReference type="Pfam" id="PF01429">
    <property type="entry name" value="MBD"/>
    <property type="match status" value="1"/>
</dbReference>
<dbReference type="InterPro" id="IPR041291">
    <property type="entry name" value="TUDOR_5"/>
</dbReference>
<proteinExistence type="predicted"/>
<dbReference type="Gene3D" id="3.30.890.10">
    <property type="entry name" value="Methyl-cpg-binding Protein 2, Chain A"/>
    <property type="match status" value="1"/>
</dbReference>
<dbReference type="InterPro" id="IPR046341">
    <property type="entry name" value="SET_dom_sf"/>
</dbReference>
<feature type="compositionally biased region" description="Acidic residues" evidence="17">
    <location>
        <begin position="944"/>
        <end position="967"/>
    </location>
</feature>
<evidence type="ECO:0000256" key="9">
    <source>
        <dbReference type="ARBA" id="ARBA00022737"/>
    </source>
</evidence>
<feature type="compositionally biased region" description="Low complexity" evidence="17">
    <location>
        <begin position="216"/>
        <end position="234"/>
    </location>
</feature>
<keyword evidence="4" id="KW-0678">Repressor</keyword>
<dbReference type="GO" id="GO:0032259">
    <property type="term" value="P:methylation"/>
    <property type="evidence" value="ECO:0007669"/>
    <property type="project" value="UniProtKB-KW"/>
</dbReference>
<keyword evidence="13 16" id="KW-0175">Coiled coil</keyword>
<feature type="compositionally biased region" description="Basic and acidic residues" evidence="17">
    <location>
        <begin position="1071"/>
        <end position="1084"/>
    </location>
</feature>
<accession>A0A8W8NEZ0</accession>
<dbReference type="SUPFAM" id="SSF54171">
    <property type="entry name" value="DNA-binding domain"/>
    <property type="match status" value="1"/>
</dbReference>
<evidence type="ECO:0000256" key="17">
    <source>
        <dbReference type="SAM" id="MobiDB-lite"/>
    </source>
</evidence>
<dbReference type="GO" id="GO:0070828">
    <property type="term" value="P:heterochromatin organization"/>
    <property type="evidence" value="ECO:0007669"/>
    <property type="project" value="TreeGrafter"/>
</dbReference>
<dbReference type="CDD" id="cd10517">
    <property type="entry name" value="SET_SETDB1"/>
    <property type="match status" value="1"/>
</dbReference>
<evidence type="ECO:0000256" key="7">
    <source>
        <dbReference type="ARBA" id="ARBA00022691"/>
    </source>
</evidence>
<evidence type="ECO:0000256" key="11">
    <source>
        <dbReference type="ARBA" id="ARBA00022853"/>
    </source>
</evidence>
<dbReference type="PROSITE" id="PS50982">
    <property type="entry name" value="MBD"/>
    <property type="match status" value="1"/>
</dbReference>
<reference evidence="22" key="1">
    <citation type="submission" date="2022-08" db="UniProtKB">
        <authorList>
            <consortium name="EnsemblMetazoa"/>
        </authorList>
    </citation>
    <scope>IDENTIFICATION</scope>
    <source>
        <strain evidence="22">05x7-T-G4-1.051#20</strain>
    </source>
</reference>
<evidence type="ECO:0000256" key="8">
    <source>
        <dbReference type="ARBA" id="ARBA00022723"/>
    </source>
</evidence>
<feature type="domain" description="Post-SET" evidence="20">
    <location>
        <begin position="1248"/>
        <end position="1264"/>
    </location>
</feature>
<dbReference type="GO" id="GO:0005694">
    <property type="term" value="C:chromosome"/>
    <property type="evidence" value="ECO:0007669"/>
    <property type="project" value="UniProtKB-SubCell"/>
</dbReference>
<keyword evidence="6" id="KW-0808">Transferase</keyword>
<keyword evidence="8" id="KW-0479">Metal-binding</keyword>
<feature type="compositionally biased region" description="Basic and acidic residues" evidence="17">
    <location>
        <begin position="968"/>
        <end position="999"/>
    </location>
</feature>
<feature type="region of interest" description="Disordered" evidence="17">
    <location>
        <begin position="1068"/>
        <end position="1100"/>
    </location>
</feature>
<keyword evidence="11" id="KW-0156">Chromatin regulator</keyword>
<dbReference type="SMART" id="SM00317">
    <property type="entry name" value="SET"/>
    <property type="match status" value="1"/>
</dbReference>
<feature type="region of interest" description="Disordered" evidence="17">
    <location>
        <begin position="484"/>
        <end position="561"/>
    </location>
</feature>
<evidence type="ECO:0000256" key="3">
    <source>
        <dbReference type="ARBA" id="ARBA00022454"/>
    </source>
</evidence>
<dbReference type="PANTHER" id="PTHR46024">
    <property type="entry name" value="HISTONE-LYSINE N-METHYLTRANSFERASE EGGLESS"/>
    <property type="match status" value="1"/>
</dbReference>
<keyword evidence="12" id="KW-0805">Transcription regulation</keyword>
<dbReference type="EnsemblMetazoa" id="G5019.4">
    <property type="protein sequence ID" value="G5019.4:cds"/>
    <property type="gene ID" value="G5019"/>
</dbReference>
<feature type="domain" description="SET" evidence="18">
    <location>
        <begin position="873"/>
        <end position="1239"/>
    </location>
</feature>
<evidence type="ECO:0000259" key="18">
    <source>
        <dbReference type="PROSITE" id="PS50280"/>
    </source>
</evidence>
<evidence type="ECO:0000256" key="14">
    <source>
        <dbReference type="ARBA" id="ARBA00023163"/>
    </source>
</evidence>
<dbReference type="InterPro" id="IPR016177">
    <property type="entry name" value="DNA-bd_dom_sf"/>
</dbReference>
<dbReference type="InterPro" id="IPR047232">
    <property type="entry name" value="SETDB1/2-like_MBD"/>
</dbReference>
<evidence type="ECO:0000259" key="21">
    <source>
        <dbReference type="PROSITE" id="PS50982"/>
    </source>
</evidence>
<feature type="compositionally biased region" description="Basic and acidic residues" evidence="17">
    <location>
        <begin position="1142"/>
        <end position="1167"/>
    </location>
</feature>
<keyword evidence="7" id="KW-0949">S-adenosyl-L-methionine</keyword>
<dbReference type="InterPro" id="IPR007728">
    <property type="entry name" value="Pre-SET_dom"/>
</dbReference>
<feature type="region of interest" description="Disordered" evidence="17">
    <location>
        <begin position="579"/>
        <end position="600"/>
    </location>
</feature>
<dbReference type="Pfam" id="PF18358">
    <property type="entry name" value="Tudor_4"/>
    <property type="match status" value="1"/>
</dbReference>
<dbReference type="Gene3D" id="2.170.270.10">
    <property type="entry name" value="SET domain"/>
    <property type="match status" value="2"/>
</dbReference>
<evidence type="ECO:0000259" key="19">
    <source>
        <dbReference type="PROSITE" id="PS50867"/>
    </source>
</evidence>
<dbReference type="PROSITE" id="PS50868">
    <property type="entry name" value="POST_SET"/>
    <property type="match status" value="1"/>
</dbReference>
<evidence type="ECO:0000313" key="23">
    <source>
        <dbReference type="Proteomes" id="UP000005408"/>
    </source>
</evidence>
<dbReference type="GO" id="GO:0010629">
    <property type="term" value="P:negative regulation of gene expression"/>
    <property type="evidence" value="ECO:0007669"/>
    <property type="project" value="TreeGrafter"/>
</dbReference>
<dbReference type="CDD" id="cd20382">
    <property type="entry name" value="Tudor_SETDB1_rpt1"/>
    <property type="match status" value="1"/>
</dbReference>
<feature type="compositionally biased region" description="Low complexity" evidence="17">
    <location>
        <begin position="488"/>
        <end position="504"/>
    </location>
</feature>
<dbReference type="InterPro" id="IPR003616">
    <property type="entry name" value="Post-SET_dom"/>
</dbReference>
<keyword evidence="10" id="KW-0862">Zinc</keyword>
<dbReference type="PANTHER" id="PTHR46024:SF1">
    <property type="entry name" value="HISTONE-LYSINE N-METHYLTRANSFERASE EGGLESS"/>
    <property type="match status" value="1"/>
</dbReference>
<feature type="compositionally biased region" description="Basic and acidic residues" evidence="17">
    <location>
        <begin position="1016"/>
        <end position="1041"/>
    </location>
</feature>
<dbReference type="PROSITE" id="PS50867">
    <property type="entry name" value="PRE_SET"/>
    <property type="match status" value="1"/>
</dbReference>
<keyword evidence="3" id="KW-0158">Chromosome</keyword>
<feature type="region of interest" description="Disordered" evidence="17">
    <location>
        <begin position="940"/>
        <end position="1055"/>
    </location>
</feature>
<feature type="coiled-coil region" evidence="16">
    <location>
        <begin position="73"/>
        <end position="157"/>
    </location>
</feature>
<dbReference type="PROSITE" id="PS50280">
    <property type="entry name" value="SET"/>
    <property type="match status" value="1"/>
</dbReference>
<dbReference type="GO" id="GO:0005634">
    <property type="term" value="C:nucleus"/>
    <property type="evidence" value="ECO:0007669"/>
    <property type="project" value="UniProtKB-SubCell"/>
</dbReference>
<dbReference type="Proteomes" id="UP000005408">
    <property type="component" value="Unassembled WGS sequence"/>
</dbReference>
<evidence type="ECO:0000256" key="15">
    <source>
        <dbReference type="ARBA" id="ARBA00023242"/>
    </source>
</evidence>
<name>A0A8W8NEZ0_MAGGI</name>
<dbReference type="Gene3D" id="2.30.30.140">
    <property type="match status" value="3"/>
</dbReference>
<evidence type="ECO:0000256" key="16">
    <source>
        <dbReference type="SAM" id="Coils"/>
    </source>
</evidence>
<feature type="region of interest" description="Disordered" evidence="17">
    <location>
        <begin position="214"/>
        <end position="234"/>
    </location>
</feature>
<dbReference type="SUPFAM" id="SSF82199">
    <property type="entry name" value="SET domain"/>
    <property type="match status" value="1"/>
</dbReference>
<sequence>METASTPSEMPPPQTKDVIKNGKAVVEILDSDSESDDPIYKFKFDIEDLITSTLNEFGGPERDEESPQMTETLNDLNGQIKGIERKQKEIEKIFSNCEERLRVYQQELEEADKEEIITPDNIFFLPRNEESRLRLKEVTAELEAKEAAEANAKAEETDSDDDVQIIASSFDAEVAAKNQRLQVLKIPPIAQAGSTSPTLANLRQALAGAINNSINQQQGTSPQPSSSSSSKTSTVLSSAQTKQAYLQMALEIKIGSKILGKKHNDIWYRGTVVDMSNDMQVAERTYTVKFDGKGRKTLPALNCAFKDSLTKPVSVGTRVVALYKDEESMASFYAGIVAETPNQRNAYRYLIFFDDGYAQYSRSDDIHKVLDQSTNVWDDIHQDSQEFIKDYLKQYPERPMVRLNKGQTVRTEWNGKWWTAKVEEVDSSLAKMFFLADKRIEWIYRGSTRLEPLFTALSNANKATGKMRRTNLPAGKKHVVEYTRGNSEDSNSQGSQGSQNSSGGPKVVKPQKSTVPVPSFQSSVSRPASSTAVPGKKRSVARKSTTGSSQSNQSIVSFSPMSEGELQMSKWEAPWLKKRQPATNTNAGTKKSREVYSASSISSNKAGTDMASVLQERLSKVAKDEVPDEESLGERLDSVISVKDHQARKIFTDHVCGPSCLLEDDPVKYKGTNPLLIPLLCGWERHVCKIKPAYKRAVLYRAPCARRLRSMGEVELFLALTDSNLPIDLFCFDPQLHVHKEFVPVKTFCDIKDLSYGKENVPISCVNAIDRSYPDYVEYSNVRIPTKGVQLNLDPDFLACCDCTDNCRDKSKCACQQMTVDSTAVAGGRINPEAGYSHRRLQEPIRTGIYECNSKCRCDKRCVNRVAQNPLAVRLQVFKTEKRGWGLRCLDDIPAGGFICIYAGQLLTEQGANTDGQQYGDEYLAELDYMEVVEGLKEGYESNVDQDEGLGDNSEYEEEDEEEESEEERNYSDSDSDFEGKMRSSETPDNPHHTSEMRTLRTRTRKQEGNNTAAKEGTKKEACKLVLRRDSSRSTDHEEWSVKLGAPTSGDNSMNMNDVILIDDEEDEISQDQKPDPTKLEKMASNDSLDSDSLPDLDADSSIQSKSTIVKAAPAIPAVDPTCSKITQKFTARRSTTSRFKNLPDPKRKLGSEEHRIQEHGEEEEVRRGTRTYFQDGQACYIMDAKSQGNIGRYLNHSCNPNVFVQNVFVDTHDLRFPWVAFFTLQYVRAGTELTWDYNYEVGSVAGKVLYCYCGSSECRGRLL</sequence>
<evidence type="ECO:0000256" key="10">
    <source>
        <dbReference type="ARBA" id="ARBA00022833"/>
    </source>
</evidence>